<keyword evidence="1" id="KW-0732">Signal</keyword>
<dbReference type="Gene3D" id="2.60.40.1880">
    <property type="entry name" value="Invasion associated locus B (IalB) protein"/>
    <property type="match status" value="1"/>
</dbReference>
<dbReference type="Pfam" id="PF06776">
    <property type="entry name" value="IalB"/>
    <property type="match status" value="1"/>
</dbReference>
<keyword evidence="3" id="KW-1185">Reference proteome</keyword>
<dbReference type="EMBL" id="JBHUIW010000012">
    <property type="protein sequence ID" value="MFD2182837.1"/>
    <property type="molecule type" value="Genomic_DNA"/>
</dbReference>
<comment type="caution">
    <text evidence="2">The sequence shown here is derived from an EMBL/GenBank/DDBJ whole genome shotgun (WGS) entry which is preliminary data.</text>
</comment>
<name>A0ABW5AL55_9BRAD</name>
<accession>A0ABW5AL55</accession>
<protein>
    <submittedName>
        <fullName evidence="2">Invasion associated locus B family protein</fullName>
    </submittedName>
</protein>
<evidence type="ECO:0000256" key="1">
    <source>
        <dbReference type="SAM" id="SignalP"/>
    </source>
</evidence>
<dbReference type="InterPro" id="IPR038696">
    <property type="entry name" value="IalB_sf"/>
</dbReference>
<dbReference type="InterPro" id="IPR010642">
    <property type="entry name" value="Invasion_prot_B"/>
</dbReference>
<evidence type="ECO:0000313" key="2">
    <source>
        <dbReference type="EMBL" id="MFD2182837.1"/>
    </source>
</evidence>
<proteinExistence type="predicted"/>
<gene>
    <name evidence="2" type="ORF">ACFSOX_11800</name>
</gene>
<evidence type="ECO:0000313" key="3">
    <source>
        <dbReference type="Proteomes" id="UP001597314"/>
    </source>
</evidence>
<organism evidence="2 3">
    <name type="scientific">Rhodoplanes azumiensis</name>
    <dbReference type="NCBI Taxonomy" id="1897628"/>
    <lineage>
        <taxon>Bacteria</taxon>
        <taxon>Pseudomonadati</taxon>
        <taxon>Pseudomonadota</taxon>
        <taxon>Alphaproteobacteria</taxon>
        <taxon>Hyphomicrobiales</taxon>
        <taxon>Nitrobacteraceae</taxon>
        <taxon>Rhodoplanes</taxon>
    </lineage>
</organism>
<feature type="chain" id="PRO_5045104428" evidence="1">
    <location>
        <begin position="47"/>
        <end position="212"/>
    </location>
</feature>
<sequence length="212" mass="22188">MPRSPLPRLALSRLVSSRLASSRLASSQVAAALVIAAFAAATLADAAPALAQAPAPNAAPATGGGAPTRTTATYEDWTVRCETPPGAQQKTCEVFQAQQQQGQAGPVSQIAIGRAGKTGPHKLVAQIPVNVWLATAPRLLWDDKQAPIALGFKRCVPGGCFADADIPDDLLRRMKARAEPGRLEYKDAIQRDVGIAVSFKGFSQAIDALAKQ</sequence>
<dbReference type="Proteomes" id="UP001597314">
    <property type="component" value="Unassembled WGS sequence"/>
</dbReference>
<dbReference type="RefSeq" id="WP_378478010.1">
    <property type="nucleotide sequence ID" value="NZ_JBHUIW010000012.1"/>
</dbReference>
<reference evidence="3" key="1">
    <citation type="journal article" date="2019" name="Int. J. Syst. Evol. Microbiol.">
        <title>The Global Catalogue of Microorganisms (GCM) 10K type strain sequencing project: providing services to taxonomists for standard genome sequencing and annotation.</title>
        <authorList>
            <consortium name="The Broad Institute Genomics Platform"/>
            <consortium name="The Broad Institute Genome Sequencing Center for Infectious Disease"/>
            <person name="Wu L."/>
            <person name="Ma J."/>
        </authorList>
    </citation>
    <scope>NUCLEOTIDE SEQUENCE [LARGE SCALE GENOMIC DNA]</scope>
    <source>
        <strain evidence="3">CGMCC 1.6774</strain>
    </source>
</reference>
<feature type="signal peptide" evidence="1">
    <location>
        <begin position="1"/>
        <end position="46"/>
    </location>
</feature>